<proteinExistence type="inferred from homology"/>
<dbReference type="Proteomes" id="UP000620046">
    <property type="component" value="Unassembled WGS sequence"/>
</dbReference>
<feature type="domain" description="GIY-YIG" evidence="2">
    <location>
        <begin position="1"/>
        <end position="72"/>
    </location>
</feature>
<dbReference type="PANTHER" id="PTHR34477:SF5">
    <property type="entry name" value="BSL5627 PROTEIN"/>
    <property type="match status" value="1"/>
</dbReference>
<dbReference type="GO" id="GO:0004519">
    <property type="term" value="F:endonuclease activity"/>
    <property type="evidence" value="ECO:0007669"/>
    <property type="project" value="UniProtKB-KW"/>
</dbReference>
<dbReference type="InterPro" id="IPR000305">
    <property type="entry name" value="GIY-YIG_endonuc"/>
</dbReference>
<dbReference type="Pfam" id="PF01541">
    <property type="entry name" value="GIY-YIG"/>
    <property type="match status" value="1"/>
</dbReference>
<comment type="similarity">
    <text evidence="1">Belongs to the UPF0213 family.</text>
</comment>
<protein>
    <submittedName>
        <fullName evidence="3">Endonuclease</fullName>
    </submittedName>
</protein>
<dbReference type="EMBL" id="BMJA01000001">
    <property type="protein sequence ID" value="GGA27031.1"/>
    <property type="molecule type" value="Genomic_DNA"/>
</dbReference>
<keyword evidence="4" id="KW-1185">Reference proteome</keyword>
<name>A0ABQ1FTC1_9GAMM</name>
<dbReference type="PANTHER" id="PTHR34477">
    <property type="entry name" value="UPF0213 PROTEIN YHBQ"/>
    <property type="match status" value="1"/>
</dbReference>
<evidence type="ECO:0000313" key="4">
    <source>
        <dbReference type="Proteomes" id="UP000620046"/>
    </source>
</evidence>
<evidence type="ECO:0000256" key="1">
    <source>
        <dbReference type="ARBA" id="ARBA00007435"/>
    </source>
</evidence>
<sequence>MLANKRNGVLYVGVTADLIQRVWQHRSGFVSSFTREHAAYNLVWYELHDFMESAIEREKLLKKWRRQWKLELVETTNPYWNDLYPTLL</sequence>
<accession>A0ABQ1FTC1</accession>
<comment type="caution">
    <text evidence="3">The sequence shown here is derived from an EMBL/GenBank/DDBJ whole genome shotgun (WGS) entry which is preliminary data.</text>
</comment>
<keyword evidence="3" id="KW-0378">Hydrolase</keyword>
<reference evidence="4" key="1">
    <citation type="journal article" date="2019" name="Int. J. Syst. Evol. Microbiol.">
        <title>The Global Catalogue of Microorganisms (GCM) 10K type strain sequencing project: providing services to taxonomists for standard genome sequencing and annotation.</title>
        <authorList>
            <consortium name="The Broad Institute Genomics Platform"/>
            <consortium name="The Broad Institute Genome Sequencing Center for Infectious Disease"/>
            <person name="Wu L."/>
            <person name="Ma J."/>
        </authorList>
    </citation>
    <scope>NUCLEOTIDE SEQUENCE [LARGE SCALE GENOMIC DNA]</scope>
    <source>
        <strain evidence="4">CGMCC 1.15439</strain>
    </source>
</reference>
<keyword evidence="3" id="KW-0255">Endonuclease</keyword>
<evidence type="ECO:0000259" key="2">
    <source>
        <dbReference type="PROSITE" id="PS50164"/>
    </source>
</evidence>
<dbReference type="CDD" id="cd10448">
    <property type="entry name" value="GIY-YIG_unchar_3"/>
    <property type="match status" value="1"/>
</dbReference>
<dbReference type="InterPro" id="IPR035901">
    <property type="entry name" value="GIY-YIG_endonuc_sf"/>
</dbReference>
<keyword evidence="3" id="KW-0540">Nuclease</keyword>
<organism evidence="3 4">
    <name type="scientific">Dyella nitratireducens</name>
    <dbReference type="NCBI Taxonomy" id="1849580"/>
    <lineage>
        <taxon>Bacteria</taxon>
        <taxon>Pseudomonadati</taxon>
        <taxon>Pseudomonadota</taxon>
        <taxon>Gammaproteobacteria</taxon>
        <taxon>Lysobacterales</taxon>
        <taxon>Rhodanobacteraceae</taxon>
        <taxon>Dyella</taxon>
    </lineage>
</organism>
<dbReference type="SUPFAM" id="SSF82771">
    <property type="entry name" value="GIY-YIG endonuclease"/>
    <property type="match status" value="1"/>
</dbReference>
<dbReference type="Gene3D" id="3.40.1440.10">
    <property type="entry name" value="GIY-YIG endonuclease"/>
    <property type="match status" value="1"/>
</dbReference>
<dbReference type="PROSITE" id="PS50164">
    <property type="entry name" value="GIY_YIG"/>
    <property type="match status" value="1"/>
</dbReference>
<dbReference type="InterPro" id="IPR050190">
    <property type="entry name" value="UPF0213_domain"/>
</dbReference>
<gene>
    <name evidence="3" type="ORF">GCM10010981_14620</name>
</gene>
<evidence type="ECO:0000313" key="3">
    <source>
        <dbReference type="EMBL" id="GGA27031.1"/>
    </source>
</evidence>
<dbReference type="RefSeq" id="WP_308422107.1">
    <property type="nucleotide sequence ID" value="NZ_BMJA01000001.1"/>
</dbReference>